<organism evidence="1 2">
    <name type="scientific">Sphaerotilus uruguayifluvii</name>
    <dbReference type="NCBI Taxonomy" id="2735897"/>
    <lineage>
        <taxon>Bacteria</taxon>
        <taxon>Pseudomonadati</taxon>
        <taxon>Pseudomonadota</taxon>
        <taxon>Betaproteobacteria</taxon>
        <taxon>Burkholderiales</taxon>
        <taxon>Sphaerotilaceae</taxon>
        <taxon>Sphaerotilus</taxon>
    </lineage>
</organism>
<evidence type="ECO:0000313" key="1">
    <source>
        <dbReference type="EMBL" id="NRT55902.1"/>
    </source>
</evidence>
<comment type="caution">
    <text evidence="1">The sequence shown here is derived from an EMBL/GenBank/DDBJ whole genome shotgun (WGS) entry which is preliminary data.</text>
</comment>
<dbReference type="RefSeq" id="WP_173804887.1">
    <property type="nucleotide sequence ID" value="NZ_JABSNM010000006.1"/>
</dbReference>
<name>A0ABX2G3A3_9BURK</name>
<reference evidence="1 2" key="1">
    <citation type="submission" date="2020-05" db="EMBL/GenBank/DDBJ databases">
        <title>Genomic Encyclopedia of Type Strains, Phase IV (KMG-V): Genome sequencing to study the core and pangenomes of soil and plant-associated prokaryotes.</title>
        <authorList>
            <person name="Whitman W."/>
        </authorList>
    </citation>
    <scope>NUCLEOTIDE SEQUENCE [LARGE SCALE GENOMIC DNA]</scope>
    <source>
        <strain evidence="1 2">C29</strain>
    </source>
</reference>
<protein>
    <submittedName>
        <fullName evidence="1">Uncharacterized protein</fullName>
    </submittedName>
</protein>
<proteinExistence type="predicted"/>
<dbReference type="Proteomes" id="UP001516061">
    <property type="component" value="Unassembled WGS sequence"/>
</dbReference>
<dbReference type="EMBL" id="JABSNM010000006">
    <property type="protein sequence ID" value="NRT55902.1"/>
    <property type="molecule type" value="Genomic_DNA"/>
</dbReference>
<sequence length="90" mass="9365">MKHVIETTPSGLHITATVGADRQAVLLEAFGQCAAGTCSCPSAQYGKLQAIEVQAGEGSVSVELTAREGEQLDPEDIARCLDHTARQVGA</sequence>
<gene>
    <name evidence="1" type="ORF">HNQ01_001637</name>
</gene>
<accession>A0ABX2G3A3</accession>
<keyword evidence="2" id="KW-1185">Reference proteome</keyword>
<evidence type="ECO:0000313" key="2">
    <source>
        <dbReference type="Proteomes" id="UP001516061"/>
    </source>
</evidence>